<evidence type="ECO:0000313" key="1">
    <source>
        <dbReference type="EMBL" id="GGN56897.1"/>
    </source>
</evidence>
<proteinExistence type="predicted"/>
<name>A0A917XX03_9ACTN</name>
<comment type="caution">
    <text evidence="1">The sequence shown here is derived from an EMBL/GenBank/DDBJ whole genome shotgun (WGS) entry which is preliminary data.</text>
</comment>
<sequence>MRATREKVSGHHLVALHVKCKPKAGTTGAFYRPAGWPANVALPAVRRGLKPPDNTVWLPVCVLGPSCPNRVGSN</sequence>
<accession>A0A917XX03</accession>
<evidence type="ECO:0000313" key="2">
    <source>
        <dbReference type="Proteomes" id="UP000600365"/>
    </source>
</evidence>
<reference evidence="1 2" key="1">
    <citation type="journal article" date="2014" name="Int. J. Syst. Evol. Microbiol.">
        <title>Complete genome sequence of Corynebacterium casei LMG S-19264T (=DSM 44701T), isolated from a smear-ripened cheese.</title>
        <authorList>
            <consortium name="US DOE Joint Genome Institute (JGI-PGF)"/>
            <person name="Walter F."/>
            <person name="Albersmeier A."/>
            <person name="Kalinowski J."/>
            <person name="Ruckert C."/>
        </authorList>
    </citation>
    <scope>NUCLEOTIDE SEQUENCE [LARGE SCALE GENOMIC DNA]</scope>
    <source>
        <strain evidence="1 2">CGMCC 4.7111</strain>
    </source>
</reference>
<organism evidence="1 2">
    <name type="scientific">Streptomyces albiflavescens</name>
    <dbReference type="NCBI Taxonomy" id="1623582"/>
    <lineage>
        <taxon>Bacteria</taxon>
        <taxon>Bacillati</taxon>
        <taxon>Actinomycetota</taxon>
        <taxon>Actinomycetes</taxon>
        <taxon>Kitasatosporales</taxon>
        <taxon>Streptomycetaceae</taxon>
        <taxon>Streptomyces</taxon>
    </lineage>
</organism>
<gene>
    <name evidence="1" type="ORF">GCM10011579_018550</name>
</gene>
<protein>
    <submittedName>
        <fullName evidence="1">Uncharacterized protein</fullName>
    </submittedName>
</protein>
<dbReference type="Proteomes" id="UP000600365">
    <property type="component" value="Unassembled WGS sequence"/>
</dbReference>
<dbReference type="EMBL" id="BMMM01000002">
    <property type="protein sequence ID" value="GGN56897.1"/>
    <property type="molecule type" value="Genomic_DNA"/>
</dbReference>
<keyword evidence="2" id="KW-1185">Reference proteome</keyword>
<dbReference type="AlphaFoldDB" id="A0A917XX03"/>